<organism evidence="10 11">
    <name type="scientific">Liquidambar formosana</name>
    <name type="common">Formosan gum</name>
    <dbReference type="NCBI Taxonomy" id="63359"/>
    <lineage>
        <taxon>Eukaryota</taxon>
        <taxon>Viridiplantae</taxon>
        <taxon>Streptophyta</taxon>
        <taxon>Embryophyta</taxon>
        <taxon>Tracheophyta</taxon>
        <taxon>Spermatophyta</taxon>
        <taxon>Magnoliopsida</taxon>
        <taxon>eudicotyledons</taxon>
        <taxon>Gunneridae</taxon>
        <taxon>Pentapetalae</taxon>
        <taxon>Saxifragales</taxon>
        <taxon>Altingiaceae</taxon>
        <taxon>Liquidambar</taxon>
    </lineage>
</organism>
<dbReference type="InterPro" id="IPR006459">
    <property type="entry name" value="CASP/CASPL"/>
</dbReference>
<evidence type="ECO:0000256" key="1">
    <source>
        <dbReference type="ARBA" id="ARBA00004651"/>
    </source>
</evidence>
<dbReference type="Proteomes" id="UP001415857">
    <property type="component" value="Unassembled WGS sequence"/>
</dbReference>
<evidence type="ECO:0000256" key="2">
    <source>
        <dbReference type="ARBA" id="ARBA00007651"/>
    </source>
</evidence>
<dbReference type="Pfam" id="PF04535">
    <property type="entry name" value="CASP_dom"/>
    <property type="match status" value="1"/>
</dbReference>
<keyword evidence="6 8" id="KW-1133">Transmembrane helix</keyword>
<evidence type="ECO:0000256" key="4">
    <source>
        <dbReference type="ARBA" id="ARBA00022475"/>
    </source>
</evidence>
<dbReference type="PANTHER" id="PTHR36488">
    <property type="entry name" value="CASP-LIKE PROTEIN 1U1"/>
    <property type="match status" value="1"/>
</dbReference>
<comment type="subunit">
    <text evidence="3 8">Homodimer and heterodimers.</text>
</comment>
<sequence>MASIEAKFQQKPVSNMQKYSLGAQVGLRILAVVGTLAATTVMGTNKQSTVVYGLAIDARYSYSSAFKFFVIANGIACAFTALSLVSTFILSRRGSKPNSFFFLFLHDLFVMSLVMAGSAAATAIGYVGRYGNSHTGWMPLCDHFGKFCNKSTAAVLLSYLSFIFLLLLTIISANRSRQIQV</sequence>
<feature type="transmembrane region" description="Helical" evidence="8">
    <location>
        <begin position="21"/>
        <end position="44"/>
    </location>
</feature>
<keyword evidence="5 8" id="KW-0812">Transmembrane</keyword>
<dbReference type="GO" id="GO:0005886">
    <property type="term" value="C:plasma membrane"/>
    <property type="evidence" value="ECO:0007669"/>
    <property type="project" value="UniProtKB-SubCell"/>
</dbReference>
<feature type="transmembrane region" description="Helical" evidence="8">
    <location>
        <begin position="64"/>
        <end position="90"/>
    </location>
</feature>
<feature type="transmembrane region" description="Helical" evidence="8">
    <location>
        <begin position="102"/>
        <end position="128"/>
    </location>
</feature>
<dbReference type="InterPro" id="IPR044173">
    <property type="entry name" value="CASPL"/>
</dbReference>
<evidence type="ECO:0000256" key="5">
    <source>
        <dbReference type="ARBA" id="ARBA00022692"/>
    </source>
</evidence>
<protein>
    <recommendedName>
        <fullName evidence="8">CASP-like protein</fullName>
    </recommendedName>
</protein>
<evidence type="ECO:0000256" key="8">
    <source>
        <dbReference type="RuleBase" id="RU361233"/>
    </source>
</evidence>
<evidence type="ECO:0000313" key="10">
    <source>
        <dbReference type="EMBL" id="KAK9278355.1"/>
    </source>
</evidence>
<dbReference type="EMBL" id="JBBPBK010000009">
    <property type="protein sequence ID" value="KAK9278355.1"/>
    <property type="molecule type" value="Genomic_DNA"/>
</dbReference>
<accession>A0AAP0RIV3</accession>
<keyword evidence="7 8" id="KW-0472">Membrane</keyword>
<evidence type="ECO:0000256" key="7">
    <source>
        <dbReference type="ARBA" id="ARBA00023136"/>
    </source>
</evidence>
<name>A0AAP0RIV3_LIQFO</name>
<feature type="domain" description="Casparian strip membrane protein" evidence="9">
    <location>
        <begin position="23"/>
        <end position="164"/>
    </location>
</feature>
<comment type="caution">
    <text evidence="10">The sequence shown here is derived from an EMBL/GenBank/DDBJ whole genome shotgun (WGS) entry which is preliminary data.</text>
</comment>
<reference evidence="10 11" key="1">
    <citation type="journal article" date="2024" name="Plant J.">
        <title>Genome sequences and population genomics reveal climatic adaptation and genomic divergence between two closely related sweetgum species.</title>
        <authorList>
            <person name="Xu W.Q."/>
            <person name="Ren C.Q."/>
            <person name="Zhang X.Y."/>
            <person name="Comes H.P."/>
            <person name="Liu X.H."/>
            <person name="Li Y.G."/>
            <person name="Kettle C.J."/>
            <person name="Jalonen R."/>
            <person name="Gaisberger H."/>
            <person name="Ma Y.Z."/>
            <person name="Qiu Y.X."/>
        </authorList>
    </citation>
    <scope>NUCLEOTIDE SEQUENCE [LARGE SCALE GENOMIC DNA]</scope>
    <source>
        <strain evidence="10">Hangzhou</strain>
    </source>
</reference>
<comment type="subcellular location">
    <subcellularLocation>
        <location evidence="1 8">Cell membrane</location>
        <topology evidence="1 8">Multi-pass membrane protein</topology>
    </subcellularLocation>
</comment>
<feature type="transmembrane region" description="Helical" evidence="8">
    <location>
        <begin position="153"/>
        <end position="173"/>
    </location>
</feature>
<evidence type="ECO:0000256" key="6">
    <source>
        <dbReference type="ARBA" id="ARBA00022989"/>
    </source>
</evidence>
<keyword evidence="11" id="KW-1185">Reference proteome</keyword>
<comment type="similarity">
    <text evidence="2 8">Belongs to the Casparian strip membrane proteins (CASP) family.</text>
</comment>
<dbReference type="PANTHER" id="PTHR36488:SF8">
    <property type="entry name" value="CASP-LIKE PROTEIN 1U1"/>
    <property type="match status" value="1"/>
</dbReference>
<keyword evidence="4 8" id="KW-1003">Cell membrane</keyword>
<evidence type="ECO:0000259" key="9">
    <source>
        <dbReference type="Pfam" id="PF04535"/>
    </source>
</evidence>
<proteinExistence type="inferred from homology"/>
<evidence type="ECO:0000313" key="11">
    <source>
        <dbReference type="Proteomes" id="UP001415857"/>
    </source>
</evidence>
<dbReference type="AlphaFoldDB" id="A0AAP0RIV3"/>
<dbReference type="NCBIfam" id="TIGR01569">
    <property type="entry name" value="A_tha_TIGR01569"/>
    <property type="match status" value="1"/>
</dbReference>
<gene>
    <name evidence="10" type="ORF">L1049_027920</name>
</gene>
<dbReference type="InterPro" id="IPR006702">
    <property type="entry name" value="CASP_dom"/>
</dbReference>
<evidence type="ECO:0000256" key="3">
    <source>
        <dbReference type="ARBA" id="ARBA00011489"/>
    </source>
</evidence>